<dbReference type="PANTHER" id="PTHR45669">
    <property type="entry name" value="GLUTAREDOXIN DOMAIN-CONTAINING CYSTEINE-RICH PROTEIN CG12206-RELATED"/>
    <property type="match status" value="1"/>
</dbReference>
<feature type="domain" description="Glutaredoxin" evidence="2">
    <location>
        <begin position="296"/>
        <end position="365"/>
    </location>
</feature>
<keyword evidence="4" id="KW-1185">Reference proteome</keyword>
<reference evidence="3 4" key="1">
    <citation type="submission" date="2021-02" db="EMBL/GenBank/DDBJ databases">
        <title>Plant Genome Project.</title>
        <authorList>
            <person name="Zhang R.-G."/>
        </authorList>
    </citation>
    <scope>NUCLEOTIDE SEQUENCE [LARGE SCALE GENOMIC DNA]</scope>
    <source>
        <tissue evidence="3">Leaves</tissue>
    </source>
</reference>
<name>A0ABQ8HDM4_9ROSI</name>
<dbReference type="Pfam" id="PF23733">
    <property type="entry name" value="GRXCR1-2_C"/>
    <property type="match status" value="1"/>
</dbReference>
<gene>
    <name evidence="3" type="ORF">JRO89_XS12G0244300</name>
</gene>
<feature type="compositionally biased region" description="Basic and acidic residues" evidence="1">
    <location>
        <begin position="88"/>
        <end position="102"/>
    </location>
</feature>
<evidence type="ECO:0000313" key="3">
    <source>
        <dbReference type="EMBL" id="KAH7554602.1"/>
    </source>
</evidence>
<dbReference type="Proteomes" id="UP000827721">
    <property type="component" value="Unassembled WGS sequence"/>
</dbReference>
<dbReference type="CDD" id="cd03031">
    <property type="entry name" value="GRX_GRX_like"/>
    <property type="match status" value="1"/>
</dbReference>
<sequence>MGCASSKQKRCRHCQSRYSPVPRSYSMHVHHPPQGKGDSYHVVALQSTTLGSLKLDLKSRSQNSNNHHVVDDHSNTNGCVADDDQDQDHDHYRDDHKKGRRDHYCNGDDVVVAADKEDNKIKEFNMGLVEAKLWSNMIQQKIPKPVPKTPIRTPPGEPETINTWELMEGLEDDISPHRSPHHFRSFSFGVVRNENTNPNPYSNPVTRAPNGTVWLQGVEENDKSLVSEFDPQVIQSFRKSFQELSPGHPFHLRPLDSDKQPAMVGNGLSLDSIDANNKKSNGVVVLDHKFVGKEKVVVYSTSLRGVRKTYEDCCNVKVILKGLGVRIDERDVSMHSGFKEELRELLGDGFNKGGLPKVFVGKNYIGGAEDIRRMHEEGQLEKVVEKCEMVDDGYGGGGGGGNGGACEACGDMRFVPCETCSGSCKIYYEAEEEEEYEGDDNEFGFQRCPDCNENGLIRCPICCY</sequence>
<evidence type="ECO:0000259" key="2">
    <source>
        <dbReference type="Pfam" id="PF00462"/>
    </source>
</evidence>
<evidence type="ECO:0000256" key="1">
    <source>
        <dbReference type="SAM" id="MobiDB-lite"/>
    </source>
</evidence>
<feature type="region of interest" description="Disordered" evidence="1">
    <location>
        <begin position="14"/>
        <end position="39"/>
    </location>
</feature>
<feature type="region of interest" description="Disordered" evidence="1">
    <location>
        <begin position="62"/>
        <end position="102"/>
    </location>
</feature>
<protein>
    <recommendedName>
        <fullName evidence="2">Glutaredoxin domain-containing protein</fullName>
    </recommendedName>
</protein>
<dbReference type="InterPro" id="IPR036249">
    <property type="entry name" value="Thioredoxin-like_sf"/>
</dbReference>
<evidence type="ECO:0000313" key="4">
    <source>
        <dbReference type="Proteomes" id="UP000827721"/>
    </source>
</evidence>
<dbReference type="Gene3D" id="3.40.30.10">
    <property type="entry name" value="Glutaredoxin"/>
    <property type="match status" value="1"/>
</dbReference>
<dbReference type="EMBL" id="JAFEMO010000012">
    <property type="protein sequence ID" value="KAH7554602.1"/>
    <property type="molecule type" value="Genomic_DNA"/>
</dbReference>
<dbReference type="InterPro" id="IPR002109">
    <property type="entry name" value="Glutaredoxin"/>
</dbReference>
<proteinExistence type="predicted"/>
<accession>A0ABQ8HDM4</accession>
<dbReference type="Pfam" id="PF00462">
    <property type="entry name" value="Glutaredoxin"/>
    <property type="match status" value="1"/>
</dbReference>
<dbReference type="SUPFAM" id="SSF52833">
    <property type="entry name" value="Thioredoxin-like"/>
    <property type="match status" value="1"/>
</dbReference>
<organism evidence="3 4">
    <name type="scientific">Xanthoceras sorbifolium</name>
    <dbReference type="NCBI Taxonomy" id="99658"/>
    <lineage>
        <taxon>Eukaryota</taxon>
        <taxon>Viridiplantae</taxon>
        <taxon>Streptophyta</taxon>
        <taxon>Embryophyta</taxon>
        <taxon>Tracheophyta</taxon>
        <taxon>Spermatophyta</taxon>
        <taxon>Magnoliopsida</taxon>
        <taxon>eudicotyledons</taxon>
        <taxon>Gunneridae</taxon>
        <taxon>Pentapetalae</taxon>
        <taxon>rosids</taxon>
        <taxon>malvids</taxon>
        <taxon>Sapindales</taxon>
        <taxon>Sapindaceae</taxon>
        <taxon>Xanthoceroideae</taxon>
        <taxon>Xanthoceras</taxon>
    </lineage>
</organism>
<dbReference type="PANTHER" id="PTHR45669:SF30">
    <property type="entry name" value="OS04G0641300 PROTEIN"/>
    <property type="match status" value="1"/>
</dbReference>
<comment type="caution">
    <text evidence="3">The sequence shown here is derived from an EMBL/GenBank/DDBJ whole genome shotgun (WGS) entry which is preliminary data.</text>
</comment>
<dbReference type="PROSITE" id="PS51354">
    <property type="entry name" value="GLUTAREDOXIN_2"/>
    <property type="match status" value="1"/>
</dbReference>